<protein>
    <submittedName>
        <fullName evidence="5">(wild Malaysian banana) hypothetical protein</fullName>
    </submittedName>
</protein>
<evidence type="ECO:0000313" key="5">
    <source>
        <dbReference type="EMBL" id="CAG1844768.1"/>
    </source>
</evidence>
<dbReference type="EMBL" id="HG996469">
    <property type="protein sequence ID" value="CAG1844768.1"/>
    <property type="molecule type" value="Genomic_DNA"/>
</dbReference>
<dbReference type="PANTHER" id="PTHR48032:SF6">
    <property type="entry name" value="RNA-BINDING (RRM_RBD_RNP MOTIFS) FAMILY PROTEIN"/>
    <property type="match status" value="1"/>
</dbReference>
<evidence type="ECO:0000259" key="4">
    <source>
        <dbReference type="PROSITE" id="PS50102"/>
    </source>
</evidence>
<dbReference type="FunFam" id="3.30.70.330:FF:000102">
    <property type="entry name" value="Heterogeneous nuclear ribonucleoprotein 1"/>
    <property type="match status" value="1"/>
</dbReference>
<dbReference type="OrthoDB" id="1875751at2759"/>
<dbReference type="EnsemblPlants" id="Ma04_t39610.1">
    <property type="protein sequence ID" value="Ma04_p39610.1"/>
    <property type="gene ID" value="Ma04_g39610"/>
</dbReference>
<feature type="domain" description="RRM" evidence="4">
    <location>
        <begin position="142"/>
        <end position="219"/>
    </location>
</feature>
<dbReference type="Gene3D" id="3.30.70.330">
    <property type="match status" value="2"/>
</dbReference>
<dbReference type="CDD" id="cd12330">
    <property type="entry name" value="RRM2_Hrp1p"/>
    <property type="match status" value="1"/>
</dbReference>
<dbReference type="CDD" id="cd12325">
    <property type="entry name" value="RRM1_hnRNPA_hnRNPD_like"/>
    <property type="match status" value="1"/>
</dbReference>
<dbReference type="InterPro" id="IPR035979">
    <property type="entry name" value="RBD_domain_sf"/>
</dbReference>
<dbReference type="FunFam" id="3.30.70.330:FF:000051">
    <property type="entry name" value="Heterogeneous nuclear ribonucleoprotein 1"/>
    <property type="match status" value="1"/>
</dbReference>
<dbReference type="Proteomes" id="UP000012960">
    <property type="component" value="Unplaced"/>
</dbReference>
<dbReference type="Pfam" id="PF00076">
    <property type="entry name" value="RRM_1"/>
    <property type="match status" value="2"/>
</dbReference>
<evidence type="ECO:0000256" key="2">
    <source>
        <dbReference type="ARBA" id="ARBA00022884"/>
    </source>
</evidence>
<evidence type="ECO:0000256" key="1">
    <source>
        <dbReference type="ARBA" id="ARBA00022737"/>
    </source>
</evidence>
<name>A0A804IYZ8_MUSAM</name>
<reference evidence="5" key="1">
    <citation type="submission" date="2021-03" db="EMBL/GenBank/DDBJ databases">
        <authorList>
            <consortium name="Genoscope - CEA"/>
            <person name="William W."/>
        </authorList>
    </citation>
    <scope>NUCLEOTIDE SEQUENCE</scope>
    <source>
        <strain evidence="5">Doubled-haploid Pahang</strain>
    </source>
</reference>
<accession>A0A804IYZ8</accession>
<keyword evidence="1" id="KW-0677">Repeat</keyword>
<dbReference type="InterPro" id="IPR012677">
    <property type="entry name" value="Nucleotide-bd_a/b_plait_sf"/>
</dbReference>
<gene>
    <name evidence="5" type="ORF">GSMUA_145630.1</name>
</gene>
<dbReference type="GO" id="GO:0006417">
    <property type="term" value="P:regulation of translation"/>
    <property type="evidence" value="ECO:0000318"/>
    <property type="project" value="GO_Central"/>
</dbReference>
<dbReference type="PROSITE" id="PS50102">
    <property type="entry name" value="RRM"/>
    <property type="match status" value="2"/>
</dbReference>
<dbReference type="SMART" id="SM00360">
    <property type="entry name" value="RRM"/>
    <property type="match status" value="2"/>
</dbReference>
<dbReference type="OMA" id="QIGRRME"/>
<sequence>MPSSHSSSSFDASSSQILESNPHLAASGNLQIGRRMEVDLGKLFIGGISWDTNEDSLRKYFSAFGEVVEAVIMKDRTTGRARGFGFVVFADPAVTERVVTEKHTIDGRMVEAKKAVPRDDHQFVNKNSSSSIHGSPVPGHTKKIFVGGLSSTITEGDFKKYFDQFGTITDVVVMYDHNTQRPRGFGFITYDSEDAVDKVLLNAFHELNGKMVEVKRAVPKEPSPGPIMRSSIGGYNYGLNRVNSFVNGYTQGYNASSVSGYGMRRLDDSRLGSLAGGRNGFASLSPGLGMGMDYEPPLSSTFVGNPGYDNNLGYGRALNPYHNANSSRYTSLIPYNDVNGNTSSLFSLTSRNVWENVALNHATKSAISNASMVSRSGSLGSLGTGNLNRGSGSSYTSGNLGFGGGGYIGLGRNSFDRRIAPASPNTNLIASSSGYEGSYAKLYGATSVYGDPTWGSSSSEFDATGSFSIKLNNSNSDVTGNGFADYMAGYNVSNNRES</sequence>
<dbReference type="InParanoid" id="A0A804IYZ8"/>
<keyword evidence="2 3" id="KW-0694">RNA-binding</keyword>
<dbReference type="PANTHER" id="PTHR48032">
    <property type="entry name" value="RNA-BINDING PROTEIN MUSASHI HOMOLOG RBP6"/>
    <property type="match status" value="1"/>
</dbReference>
<dbReference type="InterPro" id="IPR000504">
    <property type="entry name" value="RRM_dom"/>
</dbReference>
<evidence type="ECO:0000313" key="7">
    <source>
        <dbReference type="Proteomes" id="UP000012960"/>
    </source>
</evidence>
<feature type="domain" description="RRM" evidence="4">
    <location>
        <begin position="41"/>
        <end position="117"/>
    </location>
</feature>
<dbReference type="Gramene" id="Ma04_t39610.1">
    <property type="protein sequence ID" value="Ma04_p39610.1"/>
    <property type="gene ID" value="Ma04_g39610"/>
</dbReference>
<dbReference type="SUPFAM" id="SSF54928">
    <property type="entry name" value="RNA-binding domain, RBD"/>
    <property type="match status" value="2"/>
</dbReference>
<evidence type="ECO:0000313" key="6">
    <source>
        <dbReference type="EnsemblPlants" id="Ma04_p39610.1"/>
    </source>
</evidence>
<dbReference type="GO" id="GO:0003729">
    <property type="term" value="F:mRNA binding"/>
    <property type="evidence" value="ECO:0000318"/>
    <property type="project" value="GO_Central"/>
</dbReference>
<evidence type="ECO:0000256" key="3">
    <source>
        <dbReference type="PROSITE-ProRule" id="PRU00176"/>
    </source>
</evidence>
<organism evidence="6 7">
    <name type="scientific">Musa acuminata subsp. malaccensis</name>
    <name type="common">Wild banana</name>
    <name type="synonym">Musa malaccensis</name>
    <dbReference type="NCBI Taxonomy" id="214687"/>
    <lineage>
        <taxon>Eukaryota</taxon>
        <taxon>Viridiplantae</taxon>
        <taxon>Streptophyta</taxon>
        <taxon>Embryophyta</taxon>
        <taxon>Tracheophyta</taxon>
        <taxon>Spermatophyta</taxon>
        <taxon>Magnoliopsida</taxon>
        <taxon>Liliopsida</taxon>
        <taxon>Zingiberales</taxon>
        <taxon>Musaceae</taxon>
        <taxon>Musa</taxon>
    </lineage>
</organism>
<dbReference type="AlphaFoldDB" id="A0A804IYZ8"/>
<reference evidence="6" key="2">
    <citation type="submission" date="2021-05" db="UniProtKB">
        <authorList>
            <consortium name="EnsemblPlants"/>
        </authorList>
    </citation>
    <scope>IDENTIFICATION</scope>
    <source>
        <strain evidence="6">subsp. malaccensis</strain>
    </source>
</reference>
<proteinExistence type="predicted"/>
<keyword evidence="7" id="KW-1185">Reference proteome</keyword>